<comment type="caution">
    <text evidence="2">The sequence shown here is derived from an EMBL/GenBank/DDBJ whole genome shotgun (WGS) entry which is preliminary data.</text>
</comment>
<keyword evidence="3" id="KW-1185">Reference proteome</keyword>
<reference evidence="3" key="1">
    <citation type="journal article" date="2019" name="Nat. Commun.">
        <title>The genome of broomcorn millet.</title>
        <authorList>
            <person name="Zou C."/>
            <person name="Miki D."/>
            <person name="Li D."/>
            <person name="Tang Q."/>
            <person name="Xiao L."/>
            <person name="Rajput S."/>
            <person name="Deng P."/>
            <person name="Jia W."/>
            <person name="Huang R."/>
            <person name="Zhang M."/>
            <person name="Sun Y."/>
            <person name="Hu J."/>
            <person name="Fu X."/>
            <person name="Schnable P.S."/>
            <person name="Li F."/>
            <person name="Zhang H."/>
            <person name="Feng B."/>
            <person name="Zhu X."/>
            <person name="Liu R."/>
            <person name="Schnable J.C."/>
            <person name="Zhu J.-K."/>
            <person name="Zhang H."/>
        </authorList>
    </citation>
    <scope>NUCLEOTIDE SEQUENCE [LARGE SCALE GENOMIC DNA]</scope>
</reference>
<evidence type="ECO:0000313" key="2">
    <source>
        <dbReference type="EMBL" id="RLM73071.1"/>
    </source>
</evidence>
<dbReference type="Proteomes" id="UP000275267">
    <property type="component" value="Unassembled WGS sequence"/>
</dbReference>
<name>A0A3L6Q4L1_PANMI</name>
<protein>
    <submittedName>
        <fullName evidence="2">Uncharacterized protein</fullName>
    </submittedName>
</protein>
<dbReference type="EMBL" id="PQIB02000013">
    <property type="protein sequence ID" value="RLM73071.1"/>
    <property type="molecule type" value="Genomic_DNA"/>
</dbReference>
<sequence>MSMLLCATWHGSYLALRLVRQQGIQSPAGMHPGKDQVNPAASLRPRSAAPGMARNEAQSRRIGTARNEVRSGPESLFGWPGPEPNLGRIGLPSHLHGPERSRTFSLPERSQARRRLRREDLEAAAREATRRRREATAAATLSAAFSPVILIHRISSYASSGSRLALLLYPSCSALEQS</sequence>
<dbReference type="AlphaFoldDB" id="A0A3L6Q4L1"/>
<evidence type="ECO:0000313" key="3">
    <source>
        <dbReference type="Proteomes" id="UP000275267"/>
    </source>
</evidence>
<proteinExistence type="predicted"/>
<accession>A0A3L6Q4L1</accession>
<feature type="compositionally biased region" description="Low complexity" evidence="1">
    <location>
        <begin position="39"/>
        <end position="50"/>
    </location>
</feature>
<gene>
    <name evidence="2" type="ORF">C2845_PM15G16240</name>
</gene>
<organism evidence="2 3">
    <name type="scientific">Panicum miliaceum</name>
    <name type="common">Proso millet</name>
    <name type="synonym">Broomcorn millet</name>
    <dbReference type="NCBI Taxonomy" id="4540"/>
    <lineage>
        <taxon>Eukaryota</taxon>
        <taxon>Viridiplantae</taxon>
        <taxon>Streptophyta</taxon>
        <taxon>Embryophyta</taxon>
        <taxon>Tracheophyta</taxon>
        <taxon>Spermatophyta</taxon>
        <taxon>Magnoliopsida</taxon>
        <taxon>Liliopsida</taxon>
        <taxon>Poales</taxon>
        <taxon>Poaceae</taxon>
        <taxon>PACMAD clade</taxon>
        <taxon>Panicoideae</taxon>
        <taxon>Panicodae</taxon>
        <taxon>Paniceae</taxon>
        <taxon>Panicinae</taxon>
        <taxon>Panicum</taxon>
        <taxon>Panicum sect. Panicum</taxon>
    </lineage>
</organism>
<evidence type="ECO:0000256" key="1">
    <source>
        <dbReference type="SAM" id="MobiDB-lite"/>
    </source>
</evidence>
<feature type="region of interest" description="Disordered" evidence="1">
    <location>
        <begin position="26"/>
        <end position="110"/>
    </location>
</feature>